<organism evidence="10 11">
    <name type="scientific">Batillaria attramentaria</name>
    <dbReference type="NCBI Taxonomy" id="370345"/>
    <lineage>
        <taxon>Eukaryota</taxon>
        <taxon>Metazoa</taxon>
        <taxon>Spiralia</taxon>
        <taxon>Lophotrochozoa</taxon>
        <taxon>Mollusca</taxon>
        <taxon>Gastropoda</taxon>
        <taxon>Caenogastropoda</taxon>
        <taxon>Sorbeoconcha</taxon>
        <taxon>Cerithioidea</taxon>
        <taxon>Batillariidae</taxon>
        <taxon>Batillaria</taxon>
    </lineage>
</organism>
<comment type="similarity">
    <text evidence="2">Belongs to the metallo-dependent hydrolases superfamily. Adenosine and AMP deaminases family.</text>
</comment>
<evidence type="ECO:0000313" key="11">
    <source>
        <dbReference type="Proteomes" id="UP001519460"/>
    </source>
</evidence>
<keyword evidence="11" id="KW-1185">Reference proteome</keyword>
<comment type="subunit">
    <text evidence="3">Monomer.</text>
</comment>
<keyword evidence="5" id="KW-0378">Hydrolase</keyword>
<dbReference type="PANTHER" id="PTHR11409:SF42">
    <property type="entry name" value="ADENOSINE DEAMINASE-LIKE PROTEIN"/>
    <property type="match status" value="1"/>
</dbReference>
<evidence type="ECO:0000256" key="8">
    <source>
        <dbReference type="ARBA" id="ARBA00048787"/>
    </source>
</evidence>
<evidence type="ECO:0000256" key="3">
    <source>
        <dbReference type="ARBA" id="ARBA00011245"/>
    </source>
</evidence>
<keyword evidence="7" id="KW-0546">Nucleotide metabolism</keyword>
<evidence type="ECO:0000256" key="6">
    <source>
        <dbReference type="ARBA" id="ARBA00022833"/>
    </source>
</evidence>
<accession>A0ABD0L9B6</accession>
<dbReference type="InterPro" id="IPR001365">
    <property type="entry name" value="A_deaminase_dom"/>
</dbReference>
<dbReference type="PANTHER" id="PTHR11409">
    <property type="entry name" value="ADENOSINE DEAMINASE"/>
    <property type="match status" value="1"/>
</dbReference>
<keyword evidence="6" id="KW-0862">Zinc</keyword>
<dbReference type="GO" id="GO:0046872">
    <property type="term" value="F:metal ion binding"/>
    <property type="evidence" value="ECO:0007669"/>
    <property type="project" value="UniProtKB-KW"/>
</dbReference>
<dbReference type="CDD" id="cd00443">
    <property type="entry name" value="ADA_AMPD"/>
    <property type="match status" value="1"/>
</dbReference>
<evidence type="ECO:0000256" key="7">
    <source>
        <dbReference type="ARBA" id="ARBA00023080"/>
    </source>
</evidence>
<dbReference type="InterPro" id="IPR032466">
    <property type="entry name" value="Metal_Hydrolase"/>
</dbReference>
<evidence type="ECO:0000256" key="2">
    <source>
        <dbReference type="ARBA" id="ARBA00006676"/>
    </source>
</evidence>
<dbReference type="Pfam" id="PF00962">
    <property type="entry name" value="A_deaminase"/>
    <property type="match status" value="1"/>
</dbReference>
<evidence type="ECO:0000259" key="9">
    <source>
        <dbReference type="Pfam" id="PF00962"/>
    </source>
</evidence>
<feature type="domain" description="Adenosine deaminase" evidence="9">
    <location>
        <begin position="14"/>
        <end position="341"/>
    </location>
</feature>
<dbReference type="GO" id="GO:0009117">
    <property type="term" value="P:nucleotide metabolic process"/>
    <property type="evidence" value="ECO:0007669"/>
    <property type="project" value="UniProtKB-KW"/>
</dbReference>
<evidence type="ECO:0000313" key="10">
    <source>
        <dbReference type="EMBL" id="KAK7495994.1"/>
    </source>
</evidence>
<proteinExistence type="inferred from homology"/>
<dbReference type="FunFam" id="3.20.20.140:FF:000033">
    <property type="entry name" value="Adenosine deaminase-like protein"/>
    <property type="match status" value="1"/>
</dbReference>
<gene>
    <name evidence="10" type="ORF">BaRGS_00012695</name>
</gene>
<dbReference type="SUPFAM" id="SSF51556">
    <property type="entry name" value="Metallo-dependent hydrolases"/>
    <property type="match status" value="1"/>
</dbReference>
<protein>
    <recommendedName>
        <fullName evidence="9">Adenosine deaminase domain-containing protein</fullName>
    </recommendedName>
</protein>
<evidence type="ECO:0000256" key="4">
    <source>
        <dbReference type="ARBA" id="ARBA00022723"/>
    </source>
</evidence>
<dbReference type="GO" id="GO:0016787">
    <property type="term" value="F:hydrolase activity"/>
    <property type="evidence" value="ECO:0007669"/>
    <property type="project" value="UniProtKB-KW"/>
</dbReference>
<reference evidence="10 11" key="1">
    <citation type="journal article" date="2023" name="Sci. Data">
        <title>Genome assembly of the Korean intertidal mud-creeper Batillaria attramentaria.</title>
        <authorList>
            <person name="Patra A.K."/>
            <person name="Ho P.T."/>
            <person name="Jun S."/>
            <person name="Lee S.J."/>
            <person name="Kim Y."/>
            <person name="Won Y.J."/>
        </authorList>
    </citation>
    <scope>NUCLEOTIDE SEQUENCE [LARGE SCALE GENOMIC DNA]</scope>
    <source>
        <strain evidence="10">Wonlab-2016</strain>
    </source>
</reference>
<dbReference type="InterPro" id="IPR006330">
    <property type="entry name" value="Ado/ade_deaminase"/>
</dbReference>
<evidence type="ECO:0000256" key="1">
    <source>
        <dbReference type="ARBA" id="ARBA00001947"/>
    </source>
</evidence>
<comment type="cofactor">
    <cofactor evidence="1">
        <name>Zn(2+)</name>
        <dbReference type="ChEBI" id="CHEBI:29105"/>
    </cofactor>
</comment>
<sequence>MAAESVVKYCRDLPKVELHAHLNTSFSPESLQALVQRKAATNKDCLDWKMTIEDFREMDHSFNVFKLIHKVVDDEEAVYQLTCAVIREFAADNVKYLELRSTPKDIPSTGMTRELYVQTMIRAIHDCQTENLDITVYLLLSIDRRNGVEIAQKTVDLAEKFSKQPDSVVVGIDFSGDPAVGDAADYIAVFQSAKQKGLKVAAHLAELANFRETLAVLRQAPPDRIGHGTFLHRYDPGQGHEEIEDIVLDKRIPIEACLTSNLKTKTVTTLSEHHFNFWFQKNHPVVICTDGKGVFTSTLSEEYAHAAGTFNFSKKDLWDLSLAAIDVIFAPDTVKQKLREQWKQAYPQVV</sequence>
<evidence type="ECO:0000256" key="5">
    <source>
        <dbReference type="ARBA" id="ARBA00022801"/>
    </source>
</evidence>
<dbReference type="Gene3D" id="3.20.20.140">
    <property type="entry name" value="Metal-dependent hydrolases"/>
    <property type="match status" value="1"/>
</dbReference>
<dbReference type="EMBL" id="JACVVK020000070">
    <property type="protein sequence ID" value="KAK7495994.1"/>
    <property type="molecule type" value="Genomic_DNA"/>
</dbReference>
<comment type="catalytic activity">
    <reaction evidence="8">
        <text>N(6)-methyl-AMP + H2O + H(+) = IMP + methylamine</text>
        <dbReference type="Rhea" id="RHEA:16001"/>
        <dbReference type="ChEBI" id="CHEBI:15377"/>
        <dbReference type="ChEBI" id="CHEBI:15378"/>
        <dbReference type="ChEBI" id="CHEBI:58053"/>
        <dbReference type="ChEBI" id="CHEBI:59338"/>
        <dbReference type="ChEBI" id="CHEBI:144842"/>
    </reaction>
    <physiologicalReaction direction="left-to-right" evidence="8">
        <dbReference type="Rhea" id="RHEA:16002"/>
    </physiologicalReaction>
</comment>
<name>A0ABD0L9B6_9CAEN</name>
<comment type="caution">
    <text evidence="10">The sequence shown here is derived from an EMBL/GenBank/DDBJ whole genome shotgun (WGS) entry which is preliminary data.</text>
</comment>
<dbReference type="AlphaFoldDB" id="A0ABD0L9B6"/>
<dbReference type="Proteomes" id="UP001519460">
    <property type="component" value="Unassembled WGS sequence"/>
</dbReference>
<keyword evidence="4" id="KW-0479">Metal-binding</keyword>